<dbReference type="EMBL" id="CP022684">
    <property type="protein sequence ID" value="AUM12475.1"/>
    <property type="molecule type" value="Genomic_DNA"/>
</dbReference>
<evidence type="ECO:0000256" key="1">
    <source>
        <dbReference type="SAM" id="MobiDB-lite"/>
    </source>
</evidence>
<sequence>MPHRNVWACIYTYNRATANQLSRKYGETEILRVLQSYPAKSQHHGHRSGGRGDGENSAATTNRAAAVAYINAHARPLAAVEAKRETKQGGGGRNARQRNQAQNDRLLELIRTVNHLGNLQTQLDAAEPGWRSIRVVKQAYEAKKMSRQVRFPK</sequence>
<dbReference type="Proteomes" id="UP000235116">
    <property type="component" value="Chromosome"/>
</dbReference>
<gene>
    <name evidence="2" type="ORF">Kalk_08600</name>
</gene>
<accession>A0A2K9LLW5</accession>
<feature type="region of interest" description="Disordered" evidence="1">
    <location>
        <begin position="39"/>
        <end position="60"/>
    </location>
</feature>
<dbReference type="KEGG" id="kak:Kalk_08600"/>
<dbReference type="AlphaFoldDB" id="A0A2K9LLW5"/>
<evidence type="ECO:0000313" key="2">
    <source>
        <dbReference type="EMBL" id="AUM12475.1"/>
    </source>
</evidence>
<name>A0A2K9LLW5_9GAMM</name>
<reference evidence="3" key="1">
    <citation type="submission" date="2017-08" db="EMBL/GenBank/DDBJ databases">
        <title>Direct submision.</title>
        <authorList>
            <person name="Kim S.-J."/>
            <person name="Rhee S.-K."/>
        </authorList>
    </citation>
    <scope>NUCLEOTIDE SEQUENCE [LARGE SCALE GENOMIC DNA]</scope>
    <source>
        <strain evidence="3">GI5</strain>
    </source>
</reference>
<proteinExistence type="predicted"/>
<feature type="region of interest" description="Disordered" evidence="1">
    <location>
        <begin position="79"/>
        <end position="100"/>
    </location>
</feature>
<keyword evidence="3" id="KW-1185">Reference proteome</keyword>
<protein>
    <submittedName>
        <fullName evidence="2">Uncharacterized protein</fullName>
    </submittedName>
</protein>
<organism evidence="2 3">
    <name type="scientific">Ketobacter alkanivorans</name>
    <dbReference type="NCBI Taxonomy" id="1917421"/>
    <lineage>
        <taxon>Bacteria</taxon>
        <taxon>Pseudomonadati</taxon>
        <taxon>Pseudomonadota</taxon>
        <taxon>Gammaproteobacteria</taxon>
        <taxon>Pseudomonadales</taxon>
        <taxon>Ketobacteraceae</taxon>
        <taxon>Ketobacter</taxon>
    </lineage>
</organism>
<evidence type="ECO:0000313" key="3">
    <source>
        <dbReference type="Proteomes" id="UP000235116"/>
    </source>
</evidence>